<keyword evidence="2 6" id="KW-0238">DNA-binding</keyword>
<evidence type="ECO:0000256" key="3">
    <source>
        <dbReference type="ARBA" id="ARBA00023163"/>
    </source>
</evidence>
<dbReference type="AlphaFoldDB" id="A0A934MA04"/>
<evidence type="ECO:0000256" key="4">
    <source>
        <dbReference type="SAM" id="MobiDB-lite"/>
    </source>
</evidence>
<dbReference type="GO" id="GO:0003700">
    <property type="term" value="F:DNA-binding transcription factor activity"/>
    <property type="evidence" value="ECO:0007669"/>
    <property type="project" value="TreeGrafter"/>
</dbReference>
<dbReference type="RefSeq" id="WP_198732278.1">
    <property type="nucleotide sequence ID" value="NZ_JAEINH010000001.1"/>
</dbReference>
<dbReference type="Pfam" id="PF00356">
    <property type="entry name" value="LacI"/>
    <property type="match status" value="1"/>
</dbReference>
<dbReference type="PROSITE" id="PS50932">
    <property type="entry name" value="HTH_LACI_2"/>
    <property type="match status" value="1"/>
</dbReference>
<sequence length="360" mass="37758">MTGETPGADDAPASPVPAVPRRPTIREVARLAGVSHQTVSRFLRADQTVAPALQDRISAAVVELDYRPNLVARAMRDRRTGRLALLLPAGTAVSSLEMLTGASDAAREAGFVVEVVTLGGPVDGRAGRVLELADSGLFEGIVSLTPVPVDDDRLGSFRTPVVVSPEYDEAMRGIGRLADAERLAEIVEALADLGHRRFLHLGGDYAHTSARRRREVYLETVERLGLESWGVVDCGWSADAARRAVGDLPGDCGVTAIVGANDKVAAGAVRGAAERGWSVPDDVSVTGWDNNALGAVMMPSLTTVDVDHEALGRGAVAHLVAMLGGAPPAVDDRPLTTVLWRESTGPAPAATPPTAKSRRA</sequence>
<dbReference type="PANTHER" id="PTHR30146:SF109">
    <property type="entry name" value="HTH-TYPE TRANSCRIPTIONAL REGULATOR GALS"/>
    <property type="match status" value="1"/>
</dbReference>
<comment type="caution">
    <text evidence="6">The sequence shown here is derived from an EMBL/GenBank/DDBJ whole genome shotgun (WGS) entry which is preliminary data.</text>
</comment>
<dbReference type="Gene3D" id="3.40.50.2300">
    <property type="match status" value="2"/>
</dbReference>
<dbReference type="SUPFAM" id="SSF47413">
    <property type="entry name" value="lambda repressor-like DNA-binding domains"/>
    <property type="match status" value="1"/>
</dbReference>
<keyword evidence="3" id="KW-0804">Transcription</keyword>
<dbReference type="InterPro" id="IPR028082">
    <property type="entry name" value="Peripla_BP_I"/>
</dbReference>
<dbReference type="Gene3D" id="1.10.260.40">
    <property type="entry name" value="lambda repressor-like DNA-binding domains"/>
    <property type="match status" value="1"/>
</dbReference>
<name>A0A934MA04_9MICO</name>
<feature type="region of interest" description="Disordered" evidence="4">
    <location>
        <begin position="1"/>
        <end position="22"/>
    </location>
</feature>
<dbReference type="InterPro" id="IPR000843">
    <property type="entry name" value="HTH_LacI"/>
</dbReference>
<dbReference type="Proteomes" id="UP000602087">
    <property type="component" value="Unassembled WGS sequence"/>
</dbReference>
<dbReference type="SUPFAM" id="SSF53822">
    <property type="entry name" value="Periplasmic binding protein-like I"/>
    <property type="match status" value="1"/>
</dbReference>
<evidence type="ECO:0000313" key="7">
    <source>
        <dbReference type="Proteomes" id="UP000602087"/>
    </source>
</evidence>
<keyword evidence="7" id="KW-1185">Reference proteome</keyword>
<dbReference type="PROSITE" id="PS00356">
    <property type="entry name" value="HTH_LACI_1"/>
    <property type="match status" value="1"/>
</dbReference>
<evidence type="ECO:0000259" key="5">
    <source>
        <dbReference type="PROSITE" id="PS50932"/>
    </source>
</evidence>
<dbReference type="Pfam" id="PF13377">
    <property type="entry name" value="Peripla_BP_3"/>
    <property type="match status" value="1"/>
</dbReference>
<proteinExistence type="predicted"/>
<keyword evidence="1" id="KW-0805">Transcription regulation</keyword>
<feature type="domain" description="HTH lacI-type" evidence="5">
    <location>
        <begin position="23"/>
        <end position="77"/>
    </location>
</feature>
<evidence type="ECO:0000313" key="6">
    <source>
        <dbReference type="EMBL" id="MBI9113726.1"/>
    </source>
</evidence>
<dbReference type="GO" id="GO:0000976">
    <property type="term" value="F:transcription cis-regulatory region binding"/>
    <property type="evidence" value="ECO:0007669"/>
    <property type="project" value="TreeGrafter"/>
</dbReference>
<protein>
    <submittedName>
        <fullName evidence="6">LacI family DNA-binding transcriptional regulator</fullName>
    </submittedName>
</protein>
<dbReference type="InterPro" id="IPR046335">
    <property type="entry name" value="LacI/GalR-like_sensor"/>
</dbReference>
<dbReference type="PANTHER" id="PTHR30146">
    <property type="entry name" value="LACI-RELATED TRANSCRIPTIONAL REPRESSOR"/>
    <property type="match status" value="1"/>
</dbReference>
<dbReference type="SMART" id="SM00354">
    <property type="entry name" value="HTH_LACI"/>
    <property type="match status" value="1"/>
</dbReference>
<reference evidence="6" key="1">
    <citation type="submission" date="2020-12" db="EMBL/GenBank/DDBJ databases">
        <title>Sanguibacter suaedae sp. nov., isolated from Suaeda aralocaspica.</title>
        <authorList>
            <person name="Ma Q."/>
        </authorList>
    </citation>
    <scope>NUCLEOTIDE SEQUENCE</scope>
    <source>
        <strain evidence="6">YZGR15</strain>
    </source>
</reference>
<dbReference type="EMBL" id="JAEINH010000001">
    <property type="protein sequence ID" value="MBI9113726.1"/>
    <property type="molecule type" value="Genomic_DNA"/>
</dbReference>
<gene>
    <name evidence="6" type="ORF">JAV76_01705</name>
</gene>
<dbReference type="CDD" id="cd01392">
    <property type="entry name" value="HTH_LacI"/>
    <property type="match status" value="1"/>
</dbReference>
<accession>A0A934MA04</accession>
<evidence type="ECO:0000256" key="1">
    <source>
        <dbReference type="ARBA" id="ARBA00023015"/>
    </source>
</evidence>
<evidence type="ECO:0000256" key="2">
    <source>
        <dbReference type="ARBA" id="ARBA00023125"/>
    </source>
</evidence>
<organism evidence="6 7">
    <name type="scientific">Sanguibacter suaedae</name>
    <dbReference type="NCBI Taxonomy" id="2795737"/>
    <lineage>
        <taxon>Bacteria</taxon>
        <taxon>Bacillati</taxon>
        <taxon>Actinomycetota</taxon>
        <taxon>Actinomycetes</taxon>
        <taxon>Micrococcales</taxon>
        <taxon>Sanguibacteraceae</taxon>
        <taxon>Sanguibacter</taxon>
    </lineage>
</organism>
<feature type="compositionally biased region" description="Low complexity" evidence="4">
    <location>
        <begin position="1"/>
        <end position="13"/>
    </location>
</feature>
<dbReference type="InterPro" id="IPR010982">
    <property type="entry name" value="Lambda_DNA-bd_dom_sf"/>
</dbReference>